<dbReference type="VEuPathDB" id="FungiDB:BDEG_28528"/>
<reference evidence="1 2" key="2">
    <citation type="submission" date="2016-05" db="EMBL/GenBank/DDBJ databases">
        <title>Lineage-specific infection strategies underlie the spectrum of fungal disease in amphibians.</title>
        <authorList>
            <person name="Cuomo C.A."/>
            <person name="Farrer R.A."/>
            <person name="James T."/>
            <person name="Longcore J."/>
            <person name="Birren B."/>
        </authorList>
    </citation>
    <scope>NUCLEOTIDE SEQUENCE [LARGE SCALE GENOMIC DNA]</scope>
    <source>
        <strain evidence="1 2">JEL423</strain>
    </source>
</reference>
<accession>A0A177X0G9</accession>
<evidence type="ECO:0000313" key="2">
    <source>
        <dbReference type="Proteomes" id="UP000077115"/>
    </source>
</evidence>
<evidence type="ECO:0000313" key="1">
    <source>
        <dbReference type="EMBL" id="OAJ45385.1"/>
    </source>
</evidence>
<organism evidence="1 2">
    <name type="scientific">Batrachochytrium dendrobatidis (strain JEL423)</name>
    <dbReference type="NCBI Taxonomy" id="403673"/>
    <lineage>
        <taxon>Eukaryota</taxon>
        <taxon>Fungi</taxon>
        <taxon>Fungi incertae sedis</taxon>
        <taxon>Chytridiomycota</taxon>
        <taxon>Chytridiomycota incertae sedis</taxon>
        <taxon>Chytridiomycetes</taxon>
        <taxon>Rhizophydiales</taxon>
        <taxon>Rhizophydiales incertae sedis</taxon>
        <taxon>Batrachochytrium</taxon>
    </lineage>
</organism>
<dbReference type="EMBL" id="DS022316">
    <property type="protein sequence ID" value="OAJ45385.1"/>
    <property type="molecule type" value="Genomic_DNA"/>
</dbReference>
<sequence length="649" mass="71871">MHPSIQCQVDTTSITKNYTSDNIKYPDDIAQLDDELDEQDSLFPDITILFNNTSYPLFSTTAALVPDDYIPFSFDLDEEDLPSNVLLNSPLYYLVRELKHVLNIKSELYDVSIQIPQLDLYAMHQDLPILNRLTLPTLIEFHQARHFQSVGSDTASALPSLEIILIQHPTSLKHQLSLLEQICTEGGLDSNPIVLDSDDDNLGDEYENNTLALSTPIQPVSKDSHFQKNAAEIDIKDDLLILGDHSLHSDGNLEHTASSVFTISTPGRNHTNTVVDQTTEDENDNNDCIEQDNPKTQIEQTLSLNDNHSACLVTQISDPTVEAFISTPHQPLSADSSNPISTTECDTTQVLPTDSDLVIQPVGIDDHASEDVLADASMIDPEILDAFDSEVVNDEMYAEDIDNDETYTEDIGNDETYAEDIGNDETYAEDTGNDEHIDADGSIAFTTFVSDNTLQDVDSTVLENTEAHFEDGFVAEEFEYTVQGDESTDQYSSNINDDTIDAVDSTLIIDLDVAKVVDHQGDEGTDQVFDDPLVEVELDNMDALMDDMEYTEEIDPHVDENDVALDVDTDHQSLQNTDQAKDSADAHILLEKATADAIHDTALDAVCIDPTNSNLDSEVDDLNAYKFSLGSKRELEQEHDDAAAKRARV</sequence>
<reference evidence="1 2" key="1">
    <citation type="submission" date="2006-10" db="EMBL/GenBank/DDBJ databases">
        <title>The Genome Sequence of Batrachochytrium dendrobatidis JEL423.</title>
        <authorList>
            <consortium name="The Broad Institute Genome Sequencing Platform"/>
            <person name="Birren B."/>
            <person name="Lander E."/>
            <person name="Galagan J."/>
            <person name="Cuomo C."/>
            <person name="Devon K."/>
            <person name="Jaffe D."/>
            <person name="Butler J."/>
            <person name="Alvarez P."/>
            <person name="Gnerre S."/>
            <person name="Grabherr M."/>
            <person name="Kleber M."/>
            <person name="Mauceli E."/>
            <person name="Brockman W."/>
            <person name="Young S."/>
            <person name="LaButti K."/>
            <person name="Sykes S."/>
            <person name="DeCaprio D."/>
            <person name="Crawford M."/>
            <person name="Koehrsen M."/>
            <person name="Engels R."/>
            <person name="Montgomery P."/>
            <person name="Pearson M."/>
            <person name="Howarth C."/>
            <person name="Larson L."/>
            <person name="White J."/>
            <person name="O'Leary S."/>
            <person name="Kodira C."/>
            <person name="Zeng Q."/>
            <person name="Yandava C."/>
            <person name="Alvarado L."/>
            <person name="Longcore J."/>
            <person name="James T."/>
        </authorList>
    </citation>
    <scope>NUCLEOTIDE SEQUENCE [LARGE SCALE GENOMIC DNA]</scope>
    <source>
        <strain evidence="1 2">JEL423</strain>
    </source>
</reference>
<dbReference type="AlphaFoldDB" id="A0A177X0G9"/>
<dbReference type="OrthoDB" id="10654032at2759"/>
<dbReference type="Proteomes" id="UP000077115">
    <property type="component" value="Unassembled WGS sequence"/>
</dbReference>
<name>A0A177X0G9_BATDL</name>
<dbReference type="STRING" id="403673.A0A177X0G9"/>
<protein>
    <submittedName>
        <fullName evidence="1">Uncharacterized protein</fullName>
    </submittedName>
</protein>
<gene>
    <name evidence="1" type="ORF">BDEG_28528</name>
</gene>
<proteinExistence type="predicted"/>